<gene>
    <name evidence="2" type="ORF">NDU88_001754</name>
</gene>
<proteinExistence type="predicted"/>
<protein>
    <submittedName>
        <fullName evidence="2">Uncharacterized protein</fullName>
    </submittedName>
</protein>
<feature type="compositionally biased region" description="Basic residues" evidence="1">
    <location>
        <begin position="52"/>
        <end position="66"/>
    </location>
</feature>
<evidence type="ECO:0000256" key="1">
    <source>
        <dbReference type="SAM" id="MobiDB-lite"/>
    </source>
</evidence>
<reference evidence="2" key="1">
    <citation type="journal article" date="2022" name="bioRxiv">
        <title>Sequencing and chromosome-scale assembly of the giantPleurodeles waltlgenome.</title>
        <authorList>
            <person name="Brown T."/>
            <person name="Elewa A."/>
            <person name="Iarovenko S."/>
            <person name="Subramanian E."/>
            <person name="Araus A.J."/>
            <person name="Petzold A."/>
            <person name="Susuki M."/>
            <person name="Suzuki K.-i.T."/>
            <person name="Hayashi T."/>
            <person name="Toyoda A."/>
            <person name="Oliveira C."/>
            <person name="Osipova E."/>
            <person name="Leigh N.D."/>
            <person name="Simon A."/>
            <person name="Yun M.H."/>
        </authorList>
    </citation>
    <scope>NUCLEOTIDE SEQUENCE</scope>
    <source>
        <strain evidence="2">20211129_DDA</strain>
        <tissue evidence="2">Liver</tissue>
    </source>
</reference>
<evidence type="ECO:0000313" key="2">
    <source>
        <dbReference type="EMBL" id="KAJ1176474.1"/>
    </source>
</evidence>
<keyword evidence="3" id="KW-1185">Reference proteome</keyword>
<feature type="region of interest" description="Disordered" evidence="1">
    <location>
        <begin position="52"/>
        <end position="73"/>
    </location>
</feature>
<name>A0AAV7TJP7_PLEWA</name>
<dbReference type="AlphaFoldDB" id="A0AAV7TJP7"/>
<comment type="caution">
    <text evidence="2">The sequence shown here is derived from an EMBL/GenBank/DDBJ whole genome shotgun (WGS) entry which is preliminary data.</text>
</comment>
<dbReference type="Proteomes" id="UP001066276">
    <property type="component" value="Chromosome 3_2"/>
</dbReference>
<evidence type="ECO:0000313" key="3">
    <source>
        <dbReference type="Proteomes" id="UP001066276"/>
    </source>
</evidence>
<organism evidence="2 3">
    <name type="scientific">Pleurodeles waltl</name>
    <name type="common">Iberian ribbed newt</name>
    <dbReference type="NCBI Taxonomy" id="8319"/>
    <lineage>
        <taxon>Eukaryota</taxon>
        <taxon>Metazoa</taxon>
        <taxon>Chordata</taxon>
        <taxon>Craniata</taxon>
        <taxon>Vertebrata</taxon>
        <taxon>Euteleostomi</taxon>
        <taxon>Amphibia</taxon>
        <taxon>Batrachia</taxon>
        <taxon>Caudata</taxon>
        <taxon>Salamandroidea</taxon>
        <taxon>Salamandridae</taxon>
        <taxon>Pleurodelinae</taxon>
        <taxon>Pleurodeles</taxon>
    </lineage>
</organism>
<sequence>MRRRLRKCPFKSCPPLALHFGPLRASSEPACSVPSYSYYSPSALSRLPKCRPKQHRNKLSHLRHLQNKPVVKS</sequence>
<dbReference type="EMBL" id="JANPWB010000006">
    <property type="protein sequence ID" value="KAJ1176474.1"/>
    <property type="molecule type" value="Genomic_DNA"/>
</dbReference>
<accession>A0AAV7TJP7</accession>